<protein>
    <submittedName>
        <fullName evidence="5">Glycosyl hydrolase family 16</fullName>
    </submittedName>
</protein>
<dbReference type="SUPFAM" id="SSF49899">
    <property type="entry name" value="Concanavalin A-like lectins/glucanases"/>
    <property type="match status" value="1"/>
</dbReference>
<accession>A0A2P8C9K6</accession>
<feature type="domain" description="GH16" evidence="3">
    <location>
        <begin position="24"/>
        <end position="279"/>
    </location>
</feature>
<dbReference type="PROSITE" id="PS51762">
    <property type="entry name" value="GH16_2"/>
    <property type="match status" value="1"/>
</dbReference>
<evidence type="ECO:0000313" key="5">
    <source>
        <dbReference type="EMBL" id="PSK81631.1"/>
    </source>
</evidence>
<dbReference type="OrthoDB" id="9809583at2"/>
<dbReference type="Proteomes" id="UP000240621">
    <property type="component" value="Unassembled WGS sequence"/>
</dbReference>
<dbReference type="PANTHER" id="PTHR10963">
    <property type="entry name" value="GLYCOSYL HYDROLASE-RELATED"/>
    <property type="match status" value="1"/>
</dbReference>
<name>A0A2P8C9K6_9BACT</name>
<organism evidence="5 6">
    <name type="scientific">Prolixibacter denitrificans</name>
    <dbReference type="NCBI Taxonomy" id="1541063"/>
    <lineage>
        <taxon>Bacteria</taxon>
        <taxon>Pseudomonadati</taxon>
        <taxon>Bacteroidota</taxon>
        <taxon>Bacteroidia</taxon>
        <taxon>Marinilabiliales</taxon>
        <taxon>Prolixibacteraceae</taxon>
        <taxon>Prolixibacter</taxon>
    </lineage>
</organism>
<dbReference type="AlphaFoldDB" id="A0A2P8C9K6"/>
<dbReference type="Proteomes" id="UP000396862">
    <property type="component" value="Unassembled WGS sequence"/>
</dbReference>
<dbReference type="InterPro" id="IPR050546">
    <property type="entry name" value="Glycosyl_Hydrlase_16"/>
</dbReference>
<evidence type="ECO:0000313" key="4">
    <source>
        <dbReference type="EMBL" id="GET21157.1"/>
    </source>
</evidence>
<proteinExistence type="inferred from homology"/>
<dbReference type="InterPro" id="IPR000757">
    <property type="entry name" value="Beta-glucanase-like"/>
</dbReference>
<feature type="chain" id="PRO_5015140675" evidence="2">
    <location>
        <begin position="25"/>
        <end position="279"/>
    </location>
</feature>
<dbReference type="PROSITE" id="PS51257">
    <property type="entry name" value="PROKAR_LIPOPROTEIN"/>
    <property type="match status" value="1"/>
</dbReference>
<keyword evidence="7" id="KW-1185">Reference proteome</keyword>
<dbReference type="RefSeq" id="WP_106542939.1">
    <property type="nucleotide sequence ID" value="NZ_BLAU01000001.1"/>
</dbReference>
<reference evidence="5 6" key="1">
    <citation type="submission" date="2018-03" db="EMBL/GenBank/DDBJ databases">
        <title>Genomic Encyclopedia of Archaeal and Bacterial Type Strains, Phase II (KMG-II): from individual species to whole genera.</title>
        <authorList>
            <person name="Goeker M."/>
        </authorList>
    </citation>
    <scope>NUCLEOTIDE SEQUENCE [LARGE SCALE GENOMIC DNA]</scope>
    <source>
        <strain evidence="5 6">DSM 27267</strain>
    </source>
</reference>
<dbReference type="Gene3D" id="2.60.120.200">
    <property type="match status" value="1"/>
</dbReference>
<gene>
    <name evidence="5" type="ORF">CLV93_10829</name>
    <name evidence="4" type="ORF">JCM18694_14030</name>
</gene>
<comment type="similarity">
    <text evidence="1">Belongs to the glycosyl hydrolase 16 family.</text>
</comment>
<sequence length="279" mass="31774">MKRIFSGILLLLVVVACQTTTKKAETKADVIPQKKGDWNLVWDDEFNYDGLPDSTKWSFDTQGNESGWGNHEAEFYTDKRLANAQVANGMLTITARKEDFGGKKYTSARIRTIHKGDWLGGRIEVKARLPKGKGLWPAIWMLSTDWKYGGWPESGEIDIMENVGYDPDSIHGTVHTKAYNHVIGTQVGKTISVPDCHEKFHVYALEWDNEKMSMFVDDQKYFTFNNEHTGFEAWPFDQPFHLILNVAVGGDWGGKYGIDDSVFPQSMDVDYVRVYQKSK</sequence>
<dbReference type="GO" id="GO:0004553">
    <property type="term" value="F:hydrolase activity, hydrolyzing O-glycosyl compounds"/>
    <property type="evidence" value="ECO:0007669"/>
    <property type="project" value="InterPro"/>
</dbReference>
<dbReference type="EMBL" id="BLAU01000001">
    <property type="protein sequence ID" value="GET21157.1"/>
    <property type="molecule type" value="Genomic_DNA"/>
</dbReference>
<dbReference type="GO" id="GO:0005975">
    <property type="term" value="P:carbohydrate metabolic process"/>
    <property type="evidence" value="ECO:0007669"/>
    <property type="project" value="InterPro"/>
</dbReference>
<dbReference type="InterPro" id="IPR013320">
    <property type="entry name" value="ConA-like_dom_sf"/>
</dbReference>
<reference evidence="4 7" key="2">
    <citation type="submission" date="2019-10" db="EMBL/GenBank/DDBJ databases">
        <title>Prolixibacter strains distinguished by the presence of nitrate reductase genes were adept at nitrate-dependent anaerobic corrosion of metallic iron and carbon steel.</title>
        <authorList>
            <person name="Iino T."/>
            <person name="Shono N."/>
            <person name="Ito K."/>
            <person name="Nakamura R."/>
            <person name="Sueoka K."/>
            <person name="Harayama S."/>
            <person name="Ohkuma M."/>
        </authorList>
    </citation>
    <scope>NUCLEOTIDE SEQUENCE [LARGE SCALE GENOMIC DNA]</scope>
    <source>
        <strain evidence="4 7">MIC1-1</strain>
    </source>
</reference>
<keyword evidence="2" id="KW-0732">Signal</keyword>
<dbReference type="CDD" id="cd08023">
    <property type="entry name" value="GH16_laminarinase_like"/>
    <property type="match status" value="1"/>
</dbReference>
<evidence type="ECO:0000313" key="7">
    <source>
        <dbReference type="Proteomes" id="UP000396862"/>
    </source>
</evidence>
<evidence type="ECO:0000313" key="6">
    <source>
        <dbReference type="Proteomes" id="UP000240621"/>
    </source>
</evidence>
<dbReference type="Pfam" id="PF00722">
    <property type="entry name" value="Glyco_hydro_16"/>
    <property type="match status" value="1"/>
</dbReference>
<comment type="caution">
    <text evidence="5">The sequence shown here is derived from an EMBL/GenBank/DDBJ whole genome shotgun (WGS) entry which is preliminary data.</text>
</comment>
<evidence type="ECO:0000256" key="1">
    <source>
        <dbReference type="ARBA" id="ARBA00006865"/>
    </source>
</evidence>
<evidence type="ECO:0000259" key="3">
    <source>
        <dbReference type="PROSITE" id="PS51762"/>
    </source>
</evidence>
<dbReference type="EMBL" id="PYGC01000008">
    <property type="protein sequence ID" value="PSK81631.1"/>
    <property type="molecule type" value="Genomic_DNA"/>
</dbReference>
<dbReference type="PANTHER" id="PTHR10963:SF55">
    <property type="entry name" value="GLYCOSIDE HYDROLASE FAMILY 16 PROTEIN"/>
    <property type="match status" value="1"/>
</dbReference>
<evidence type="ECO:0000256" key="2">
    <source>
        <dbReference type="SAM" id="SignalP"/>
    </source>
</evidence>
<keyword evidence="5" id="KW-0378">Hydrolase</keyword>
<feature type="signal peptide" evidence="2">
    <location>
        <begin position="1"/>
        <end position="24"/>
    </location>
</feature>